<dbReference type="Pfam" id="PF00920">
    <property type="entry name" value="ILVD_EDD_N"/>
    <property type="match status" value="1"/>
</dbReference>
<comment type="caution">
    <text evidence="15">Lacks conserved residue(s) required for the propagation of feature annotation.</text>
</comment>
<dbReference type="SUPFAM" id="SSF143975">
    <property type="entry name" value="IlvD/EDD N-terminal domain-like"/>
    <property type="match status" value="1"/>
</dbReference>
<dbReference type="RefSeq" id="WP_307402832.1">
    <property type="nucleotide sequence ID" value="NZ_JAUSUX010000017.1"/>
</dbReference>
<keyword evidence="9 15" id="KW-0456">Lyase</keyword>
<dbReference type="InterPro" id="IPR056740">
    <property type="entry name" value="ILV_EDD_C"/>
</dbReference>
<dbReference type="HAMAP" id="MF_00012">
    <property type="entry name" value="IlvD"/>
    <property type="match status" value="1"/>
</dbReference>
<evidence type="ECO:0000256" key="6">
    <source>
        <dbReference type="ARBA" id="ARBA00022842"/>
    </source>
</evidence>
<evidence type="ECO:0000256" key="10">
    <source>
        <dbReference type="ARBA" id="ARBA00023304"/>
    </source>
</evidence>
<evidence type="ECO:0000313" key="19">
    <source>
        <dbReference type="Proteomes" id="UP001225644"/>
    </source>
</evidence>
<feature type="binding site" evidence="15">
    <location>
        <position position="120"/>
    </location>
    <ligand>
        <name>Mg(2+)</name>
        <dbReference type="ChEBI" id="CHEBI:18420"/>
    </ligand>
</feature>
<comment type="cofactor">
    <cofactor evidence="1 15">
        <name>Mg(2+)</name>
        <dbReference type="ChEBI" id="CHEBI:18420"/>
    </cofactor>
</comment>
<feature type="modified residue" description="N6-carboxylysine" evidence="15">
    <location>
        <position position="121"/>
    </location>
</feature>
<feature type="domain" description="Dihydroxy-acid/6-phosphogluconate dehydratase C-terminal" evidence="17">
    <location>
        <begin position="358"/>
        <end position="549"/>
    </location>
</feature>
<evidence type="ECO:0000256" key="3">
    <source>
        <dbReference type="ARBA" id="ARBA00022605"/>
    </source>
</evidence>
<comment type="catalytic activity">
    <reaction evidence="15">
        <text>(2R,3R)-2,3-dihydroxy-3-methylpentanoate = (S)-3-methyl-2-oxopentanoate + H2O</text>
        <dbReference type="Rhea" id="RHEA:27694"/>
        <dbReference type="ChEBI" id="CHEBI:15377"/>
        <dbReference type="ChEBI" id="CHEBI:35146"/>
        <dbReference type="ChEBI" id="CHEBI:49258"/>
        <dbReference type="EC" id="4.2.1.9"/>
    </reaction>
</comment>
<dbReference type="SUPFAM" id="SSF52016">
    <property type="entry name" value="LeuD/IlvD-like"/>
    <property type="match status" value="1"/>
</dbReference>
<evidence type="ECO:0000256" key="2">
    <source>
        <dbReference type="ARBA" id="ARBA00006486"/>
    </source>
</evidence>
<feature type="binding site" evidence="15">
    <location>
        <position position="78"/>
    </location>
    <ligand>
        <name>Mg(2+)</name>
        <dbReference type="ChEBI" id="CHEBI:18420"/>
    </ligand>
</feature>
<dbReference type="EMBL" id="JAUSUX010000017">
    <property type="protein sequence ID" value="MDQ0287009.1"/>
    <property type="molecule type" value="Genomic_DNA"/>
</dbReference>
<evidence type="ECO:0000259" key="17">
    <source>
        <dbReference type="Pfam" id="PF24877"/>
    </source>
</evidence>
<dbReference type="Pfam" id="PF24877">
    <property type="entry name" value="ILV_EDD_C"/>
    <property type="match status" value="1"/>
</dbReference>
<comment type="catalytic activity">
    <reaction evidence="11">
        <text>(2R)-2,3-dihydroxy-3-methylbutanoate = 3-methyl-2-oxobutanoate + H2O</text>
        <dbReference type="Rhea" id="RHEA:24809"/>
        <dbReference type="ChEBI" id="CHEBI:11851"/>
        <dbReference type="ChEBI" id="CHEBI:15377"/>
        <dbReference type="ChEBI" id="CHEBI:49072"/>
        <dbReference type="EC" id="4.2.1.9"/>
    </reaction>
    <physiologicalReaction direction="left-to-right" evidence="11">
        <dbReference type="Rhea" id="RHEA:24810"/>
    </physiologicalReaction>
</comment>
<feature type="binding site" description="via carbamate group" evidence="15">
    <location>
        <position position="121"/>
    </location>
    <ligand>
        <name>Mg(2+)</name>
        <dbReference type="ChEBI" id="CHEBI:18420"/>
    </ligand>
</feature>
<dbReference type="InterPro" id="IPR042096">
    <property type="entry name" value="Dihydro-acid_dehy_C"/>
</dbReference>
<gene>
    <name evidence="15" type="primary">ilvD</name>
    <name evidence="18" type="ORF">J2Z49_002126</name>
</gene>
<keyword evidence="10 15" id="KW-0100">Branched-chain amino acid biosynthesis</keyword>
<dbReference type="GO" id="GO:0004160">
    <property type="term" value="F:dihydroxy-acid dehydratase activity"/>
    <property type="evidence" value="ECO:0007669"/>
    <property type="project" value="UniProtKB-EC"/>
</dbReference>
<name>A0ABU0B2Q5_9FIRM</name>
<dbReference type="InterPro" id="IPR004404">
    <property type="entry name" value="DihydroxyA_deHydtase"/>
</dbReference>
<keyword evidence="19" id="KW-1185">Reference proteome</keyword>
<sequence length="552" mass="58589">MRSDVIKKGLEKAPHRSLLKALGYVDQELERPMIGVVNSFNEIVPGHMHLNEITAAVKAGVRMAGGTPVEFPCIAVCDGIAMNHSGMKYSLASRELIADSIEVMAQAHQFDGLVLVTACDKIVPGMLMAAARLDIPAIVISGGPMLAGRYQGRDLSLSNMFEAVGAVRAGRMTEEELAALEEEACPGCGSCAGMFTANSMNCLTEAIGMALPGNGTIPAVSAARRRLAKLTGMRVVELVQQDLRPSAILTAEAFENALAVDMALGCSTNTVLHLPAIAREAGVEISLDKVNEISERTPNLCRLSPMGPYFMQDLHEAGGIPAVMAQLAKKNLLHLDLPTVSGQTVGELIRSRRVSRPEVIRDVDNPHSPTGGIAILRGNLAPDGAVVKKAGVAPEMMVHRGPARVFDSEEEAVQAILGGRINRGDVIVIRYEGPRGGPGMREMLTPTAAVAGMGLDREVALLTDGRFSGATRGASIGHISPEAAEGGPLAVVRDGDMIVIDIPRHRLDVELSEEEIRARLAQWIPPAPRVTRGYLSRYARQVSSASRGAGVN</sequence>
<evidence type="ECO:0000256" key="1">
    <source>
        <dbReference type="ARBA" id="ARBA00001946"/>
    </source>
</evidence>
<evidence type="ECO:0000256" key="12">
    <source>
        <dbReference type="ARBA" id="ARBA00029436"/>
    </source>
</evidence>
<evidence type="ECO:0000256" key="15">
    <source>
        <dbReference type="HAMAP-Rule" id="MF_00012"/>
    </source>
</evidence>
<keyword evidence="4 15" id="KW-0001">2Fe-2S</keyword>
<evidence type="ECO:0000256" key="5">
    <source>
        <dbReference type="ARBA" id="ARBA00022723"/>
    </source>
</evidence>
<evidence type="ECO:0000256" key="9">
    <source>
        <dbReference type="ARBA" id="ARBA00023239"/>
    </source>
</evidence>
<reference evidence="18 19" key="1">
    <citation type="submission" date="2023-07" db="EMBL/GenBank/DDBJ databases">
        <title>Genomic Encyclopedia of Type Strains, Phase IV (KMG-IV): sequencing the most valuable type-strain genomes for metagenomic binning, comparative biology and taxonomic classification.</title>
        <authorList>
            <person name="Goeker M."/>
        </authorList>
    </citation>
    <scope>NUCLEOTIDE SEQUENCE [LARGE SCALE GENOMIC DNA]</scope>
    <source>
        <strain evidence="18 19">DSM 12396</strain>
    </source>
</reference>
<comment type="cofactor">
    <cofactor evidence="15">
        <name>[2Fe-2S] cluster</name>
        <dbReference type="ChEBI" id="CHEBI:190135"/>
    </cofactor>
    <text evidence="15">Binds 1 [2Fe-2S] cluster per subunit. This cluster acts as a Lewis acid cofactor.</text>
</comment>
<comment type="pathway">
    <text evidence="12 15">Amino-acid biosynthesis; L-valine biosynthesis; L-valine from pyruvate: step 3/4.</text>
</comment>
<accession>A0ABU0B2Q5</accession>
<dbReference type="PANTHER" id="PTHR43661:SF3">
    <property type="entry name" value="D-XYLONATE DEHYDRATASE YAGF-RELATED"/>
    <property type="match status" value="1"/>
</dbReference>
<keyword evidence="3 15" id="KW-0028">Amino-acid biosynthesis</keyword>
<evidence type="ECO:0000256" key="11">
    <source>
        <dbReference type="ARBA" id="ARBA00029304"/>
    </source>
</evidence>
<dbReference type="EC" id="4.2.1.9" evidence="14 15"/>
<dbReference type="InterPro" id="IPR020558">
    <property type="entry name" value="DiOHA_6PGluconate_deHydtase_CS"/>
</dbReference>
<dbReference type="PROSITE" id="PS00887">
    <property type="entry name" value="ILVD_EDD_2"/>
    <property type="match status" value="1"/>
</dbReference>
<keyword evidence="5 15" id="KW-0479">Metal-binding</keyword>
<evidence type="ECO:0000256" key="4">
    <source>
        <dbReference type="ARBA" id="ARBA00022714"/>
    </source>
</evidence>
<dbReference type="NCBIfam" id="NF002068">
    <property type="entry name" value="PRK00911.1"/>
    <property type="match status" value="1"/>
</dbReference>
<evidence type="ECO:0000256" key="14">
    <source>
        <dbReference type="ARBA" id="ARBA00029490"/>
    </source>
</evidence>
<evidence type="ECO:0000259" key="16">
    <source>
        <dbReference type="Pfam" id="PF00920"/>
    </source>
</evidence>
<keyword evidence="7 15" id="KW-0408">Iron</keyword>
<feature type="binding site" evidence="15">
    <location>
        <position position="442"/>
    </location>
    <ligand>
        <name>Mg(2+)</name>
        <dbReference type="ChEBI" id="CHEBI:18420"/>
    </ligand>
</feature>
<evidence type="ECO:0000256" key="7">
    <source>
        <dbReference type="ARBA" id="ARBA00023004"/>
    </source>
</evidence>
<comment type="function">
    <text evidence="15">Functions in the biosynthesis of branched-chain amino acids. Catalyzes the dehydration of (2R,3R)-2,3-dihydroxy-3-methylpentanoate (2,3-dihydroxy-3-methylvalerate) into 2-oxo-3-methylpentanoate (2-oxo-3-methylvalerate) and of (2R)-2,3-dihydroxy-3-methylbutanoate (2,3-dihydroxyisovalerate) into 2-oxo-3-methylbutanoate (2-oxoisovalerate), the penultimate precursor to L-isoleucine and L-valine, respectively.</text>
</comment>
<dbReference type="InterPro" id="IPR037237">
    <property type="entry name" value="IlvD/EDD_N"/>
</dbReference>
<comment type="subunit">
    <text evidence="15">Homodimer.</text>
</comment>
<comment type="similarity">
    <text evidence="2 15">Belongs to the IlvD/Edd family.</text>
</comment>
<dbReference type="PANTHER" id="PTHR43661">
    <property type="entry name" value="D-XYLONATE DEHYDRATASE"/>
    <property type="match status" value="1"/>
</dbReference>
<dbReference type="NCBIfam" id="TIGR00110">
    <property type="entry name" value="ilvD"/>
    <property type="match status" value="1"/>
</dbReference>
<proteinExistence type="inferred from homology"/>
<dbReference type="InterPro" id="IPR000581">
    <property type="entry name" value="ILV_EDD_N"/>
</dbReference>
<evidence type="ECO:0000256" key="8">
    <source>
        <dbReference type="ARBA" id="ARBA00023014"/>
    </source>
</evidence>
<feature type="domain" description="Dihydroxy-acid/6-phosphogluconate dehydratase N-terminal" evidence="16">
    <location>
        <begin position="31"/>
        <end position="347"/>
    </location>
</feature>
<comment type="pathway">
    <text evidence="13 15">Amino-acid biosynthesis; L-isoleucine biosynthesis; L-isoleucine from 2-oxobutanoate: step 3/4.</text>
</comment>
<evidence type="ECO:0000313" key="18">
    <source>
        <dbReference type="EMBL" id="MDQ0287009.1"/>
    </source>
</evidence>
<evidence type="ECO:0000256" key="13">
    <source>
        <dbReference type="ARBA" id="ARBA00029437"/>
    </source>
</evidence>
<organism evidence="18 19">
    <name type="scientific">Desulfofundulus luciae</name>
    <dbReference type="NCBI Taxonomy" id="74702"/>
    <lineage>
        <taxon>Bacteria</taxon>
        <taxon>Bacillati</taxon>
        <taxon>Bacillota</taxon>
        <taxon>Clostridia</taxon>
        <taxon>Eubacteriales</taxon>
        <taxon>Peptococcaceae</taxon>
        <taxon>Desulfofundulus</taxon>
    </lineage>
</organism>
<dbReference type="PROSITE" id="PS00886">
    <property type="entry name" value="ILVD_EDD_1"/>
    <property type="match status" value="1"/>
</dbReference>
<dbReference type="Gene3D" id="3.50.30.80">
    <property type="entry name" value="IlvD/EDD C-terminal domain-like"/>
    <property type="match status" value="1"/>
</dbReference>
<dbReference type="Proteomes" id="UP001225644">
    <property type="component" value="Unassembled WGS sequence"/>
</dbReference>
<protein>
    <recommendedName>
        <fullName evidence="14 15">Dihydroxy-acid dehydratase</fullName>
        <shortName evidence="15">DAD</shortName>
        <ecNumber evidence="14 15">4.2.1.9</ecNumber>
    </recommendedName>
</protein>
<feature type="active site" description="Proton acceptor" evidence="15">
    <location>
        <position position="468"/>
    </location>
</feature>
<comment type="caution">
    <text evidence="18">The sequence shown here is derived from an EMBL/GenBank/DDBJ whole genome shotgun (WGS) entry which is preliminary data.</text>
</comment>
<keyword evidence="6 15" id="KW-0460">Magnesium</keyword>
<keyword evidence="8 15" id="KW-0411">Iron-sulfur</keyword>